<keyword evidence="1" id="KW-1133">Transmembrane helix</keyword>
<proteinExistence type="predicted"/>
<feature type="transmembrane region" description="Helical" evidence="1">
    <location>
        <begin position="47"/>
        <end position="67"/>
    </location>
</feature>
<evidence type="ECO:0000256" key="1">
    <source>
        <dbReference type="SAM" id="Phobius"/>
    </source>
</evidence>
<dbReference type="Proteomes" id="UP000198561">
    <property type="component" value="Unassembled WGS sequence"/>
</dbReference>
<dbReference type="STRING" id="680127.SAMN05421593_3948"/>
<sequence length="204" mass="23073">MKTFTDKMECQIKKQIEEREIAPSRNLWSEIELHTDRNTRSQPKMNWLLAAACLMLAFSLGGILLYLNQPSEAQPKMVKHTEKKAAEGEIVKDPVKNTAPLAVDNNDKKEVKKTLFKNKEEVISPMAVNQNKLIPKETLPLKKLEIPQLSNPKLMAKADSLKVPVKKKKYVDPSTLLFSVEHKDVIEKTKDGSNVATTIDLNAR</sequence>
<evidence type="ECO:0000313" key="2">
    <source>
        <dbReference type="EMBL" id="SEH42349.1"/>
    </source>
</evidence>
<protein>
    <submittedName>
        <fullName evidence="2">Uncharacterized protein</fullName>
    </submittedName>
</protein>
<dbReference type="AlphaFoldDB" id="A0A1H6I1K5"/>
<evidence type="ECO:0000313" key="3">
    <source>
        <dbReference type="Proteomes" id="UP000198561"/>
    </source>
</evidence>
<keyword evidence="1" id="KW-0472">Membrane</keyword>
<keyword evidence="1" id="KW-0812">Transmembrane</keyword>
<gene>
    <name evidence="2" type="ORF">SAMN05421593_3948</name>
</gene>
<dbReference type="RefSeq" id="WP_089694874.1">
    <property type="nucleotide sequence ID" value="NZ_FNWQ01000006.1"/>
</dbReference>
<name>A0A1H6I1K5_CHRCI</name>
<accession>A0A1H6I1K5</accession>
<organism evidence="2 3">
    <name type="scientific">Chryseobacterium culicis</name>
    <dbReference type="NCBI Taxonomy" id="680127"/>
    <lineage>
        <taxon>Bacteria</taxon>
        <taxon>Pseudomonadati</taxon>
        <taxon>Bacteroidota</taxon>
        <taxon>Flavobacteriia</taxon>
        <taxon>Flavobacteriales</taxon>
        <taxon>Weeksellaceae</taxon>
        <taxon>Chryseobacterium group</taxon>
        <taxon>Chryseobacterium</taxon>
    </lineage>
</organism>
<dbReference type="OrthoDB" id="1247025at2"/>
<dbReference type="EMBL" id="FNWQ01000006">
    <property type="protein sequence ID" value="SEH42349.1"/>
    <property type="molecule type" value="Genomic_DNA"/>
</dbReference>
<reference evidence="2 3" key="1">
    <citation type="submission" date="2016-10" db="EMBL/GenBank/DDBJ databases">
        <authorList>
            <person name="de Groot N.N."/>
        </authorList>
    </citation>
    <scope>NUCLEOTIDE SEQUENCE [LARGE SCALE GENOMIC DNA]</scope>
    <source>
        <strain evidence="2 3">DSM 23031</strain>
    </source>
</reference>